<sequence length="204" mass="22943">MNYKGQDITNNQLSYDLVYRDIIINYAPYDPGQVSSYSVYLNFEFNKIYKAELICGTVHFNGIDIPASVKNSTLLVNIPQLNGNSVNVANEINNSLYVSNKIFCQIPDNYTPLGGGNGAVPTPANSISTFVNNSPYSAVQFYNPPLSNVNVLDISILDIYGNNLLNLKENFVDSFYFTFRIYYFIKRNDTTSFSVPVISNYILQ</sequence>
<evidence type="ECO:0000313" key="1">
    <source>
        <dbReference type="EMBL" id="QHT89170.1"/>
    </source>
</evidence>
<dbReference type="EMBL" id="MN740136">
    <property type="protein sequence ID" value="QHT89170.1"/>
    <property type="molecule type" value="Genomic_DNA"/>
</dbReference>
<organism evidence="1">
    <name type="scientific">viral metagenome</name>
    <dbReference type="NCBI Taxonomy" id="1070528"/>
    <lineage>
        <taxon>unclassified sequences</taxon>
        <taxon>metagenomes</taxon>
        <taxon>organismal metagenomes</taxon>
    </lineage>
</organism>
<reference evidence="1" key="1">
    <citation type="journal article" date="2020" name="Nature">
        <title>Giant virus diversity and host interactions through global metagenomics.</title>
        <authorList>
            <person name="Schulz F."/>
            <person name="Roux S."/>
            <person name="Paez-Espino D."/>
            <person name="Jungbluth S."/>
            <person name="Walsh D.A."/>
            <person name="Denef V.J."/>
            <person name="McMahon K.D."/>
            <person name="Konstantinidis K.T."/>
            <person name="Eloe-Fadrosh E.A."/>
            <person name="Kyrpides N.C."/>
            <person name="Woyke T."/>
        </authorList>
    </citation>
    <scope>NUCLEOTIDE SEQUENCE</scope>
    <source>
        <strain evidence="1">GVMAG-M-3300023184-53</strain>
    </source>
</reference>
<dbReference type="AlphaFoldDB" id="A0A6C0I995"/>
<name>A0A6C0I995_9ZZZZ</name>
<proteinExistence type="predicted"/>
<protein>
    <submittedName>
        <fullName evidence="1">Uncharacterized protein</fullName>
    </submittedName>
</protein>
<accession>A0A6C0I995</accession>